<organism evidence="4 5">
    <name type="scientific">Acinetobacter gerneri</name>
    <dbReference type="NCBI Taxonomy" id="202952"/>
    <lineage>
        <taxon>Bacteria</taxon>
        <taxon>Pseudomonadati</taxon>
        <taxon>Pseudomonadota</taxon>
        <taxon>Gammaproteobacteria</taxon>
        <taxon>Moraxellales</taxon>
        <taxon>Moraxellaceae</taxon>
        <taxon>Acinetobacter</taxon>
    </lineage>
</organism>
<dbReference type="GO" id="GO:0004497">
    <property type="term" value="F:monooxygenase activity"/>
    <property type="evidence" value="ECO:0007669"/>
    <property type="project" value="UniProtKB-KW"/>
</dbReference>
<dbReference type="Proteomes" id="UP001243195">
    <property type="component" value="Unassembled WGS sequence"/>
</dbReference>
<dbReference type="SUPFAM" id="SSF51905">
    <property type="entry name" value="FAD/NAD(P)-binding domain"/>
    <property type="match status" value="1"/>
</dbReference>
<dbReference type="InterPro" id="IPR002938">
    <property type="entry name" value="FAD-bd"/>
</dbReference>
<reference evidence="4" key="1">
    <citation type="submission" date="2023-08" db="EMBL/GenBank/DDBJ databases">
        <title>Emergence of clinically-relevant ST2 carbapenem-resistant Acinetobacter baumannii strains in hospital sewages in Zhejiang, East of China.</title>
        <authorList>
            <person name="Kaichao C."/>
            <person name="Zhang R."/>
        </authorList>
    </citation>
    <scope>NUCLEOTIDE SEQUENCE</scope>
    <source>
        <strain evidence="4">M-SY-60</strain>
    </source>
</reference>
<dbReference type="PANTHER" id="PTHR13789">
    <property type="entry name" value="MONOOXYGENASE"/>
    <property type="match status" value="1"/>
</dbReference>
<name>A0AAW8JL92_9GAMM</name>
<evidence type="ECO:0000313" key="4">
    <source>
        <dbReference type="EMBL" id="MDQ9073372.1"/>
    </source>
</evidence>
<evidence type="ECO:0000256" key="2">
    <source>
        <dbReference type="ARBA" id="ARBA00023033"/>
    </source>
</evidence>
<protein>
    <submittedName>
        <fullName evidence="4">FAD-dependent monooxygenase</fullName>
    </submittedName>
</protein>
<dbReference type="InterPro" id="IPR050493">
    <property type="entry name" value="FAD-dep_Monooxygenase_BioMet"/>
</dbReference>
<dbReference type="InterPro" id="IPR036188">
    <property type="entry name" value="FAD/NAD-bd_sf"/>
</dbReference>
<accession>A0AAW8JL92</accession>
<dbReference type="EMBL" id="JAVIDA010000042">
    <property type="protein sequence ID" value="MDQ9073372.1"/>
    <property type="molecule type" value="Genomic_DNA"/>
</dbReference>
<keyword evidence="1" id="KW-0560">Oxidoreductase</keyword>
<comment type="caution">
    <text evidence="4">The sequence shown here is derived from an EMBL/GenBank/DDBJ whole genome shotgun (WGS) entry which is preliminary data.</text>
</comment>
<feature type="domain" description="FAD-binding" evidence="3">
    <location>
        <begin position="6"/>
        <end position="316"/>
    </location>
</feature>
<dbReference type="PANTHER" id="PTHR13789:SF309">
    <property type="entry name" value="PUTATIVE (AFU_ORTHOLOGUE AFUA_6G14510)-RELATED"/>
    <property type="match status" value="1"/>
</dbReference>
<dbReference type="AlphaFoldDB" id="A0AAW8JL92"/>
<evidence type="ECO:0000259" key="3">
    <source>
        <dbReference type="Pfam" id="PF01494"/>
    </source>
</evidence>
<evidence type="ECO:0000256" key="1">
    <source>
        <dbReference type="ARBA" id="ARBA00023002"/>
    </source>
</evidence>
<dbReference type="Pfam" id="PF01494">
    <property type="entry name" value="FAD_binding_3"/>
    <property type="match status" value="1"/>
</dbReference>
<proteinExistence type="predicted"/>
<dbReference type="RefSeq" id="WP_308957360.1">
    <property type="nucleotide sequence ID" value="NZ_JAVICY010000044.1"/>
</dbReference>
<evidence type="ECO:0000313" key="5">
    <source>
        <dbReference type="Proteomes" id="UP001243195"/>
    </source>
</evidence>
<gene>
    <name evidence="4" type="ORF">RFH51_18150</name>
</gene>
<keyword evidence="2 4" id="KW-0503">Monooxygenase</keyword>
<dbReference type="PRINTS" id="PR00420">
    <property type="entry name" value="RNGMNOXGNASE"/>
</dbReference>
<dbReference type="GO" id="GO:0071949">
    <property type="term" value="F:FAD binding"/>
    <property type="evidence" value="ECO:0007669"/>
    <property type="project" value="InterPro"/>
</dbReference>
<sequence>MQNGNALIIGGGIAGLASAIALQKAGIQCDVIEIGETPVGASISISGRACEALDELGVYENCFQAGRPFTAEMSAPPMHDATGKVIGEGPSRPTWQNAKAPIGLYRPSLARILRDEAIKQGASIYDGITVRQFENHSEGVNATLSNSTFKKYDFAIGADGIHSRTRERLFPQAPSPHYAGQMSIRWMIPSDPIQGEGWFIGGELGRLGFFHMPQENLVYVPIVLNVPEQKLSQEQAYDLVAQLLDTYTAPAVVNLKKYLKKDSIFICRPFKSILLPQPWFIEHTLLIGDAAHATTAHMGMGAGMALEDAVVLGQCISKADDIQEAFNLFMQRRFERVRTVVETSLALSQHEQHGGDKKEYQSLMGNAYKEISQPY</sequence>
<dbReference type="Gene3D" id="3.50.50.60">
    <property type="entry name" value="FAD/NAD(P)-binding domain"/>
    <property type="match status" value="1"/>
</dbReference>